<keyword evidence="1 2" id="KW-0732">Signal</keyword>
<dbReference type="InterPro" id="IPR018389">
    <property type="entry name" value="DctP_fam"/>
</dbReference>
<dbReference type="GO" id="GO:0055085">
    <property type="term" value="P:transmembrane transport"/>
    <property type="evidence" value="ECO:0007669"/>
    <property type="project" value="InterPro"/>
</dbReference>
<name>A0A5A7N2T9_9PROT</name>
<organism evidence="3 4">
    <name type="scientific">Iodidimonas gelatinilytica</name>
    <dbReference type="NCBI Taxonomy" id="1236966"/>
    <lineage>
        <taxon>Bacteria</taxon>
        <taxon>Pseudomonadati</taxon>
        <taxon>Pseudomonadota</taxon>
        <taxon>Alphaproteobacteria</taxon>
        <taxon>Iodidimonadales</taxon>
        <taxon>Iodidimonadaceae</taxon>
        <taxon>Iodidimonas</taxon>
    </lineage>
</organism>
<dbReference type="InterPro" id="IPR038404">
    <property type="entry name" value="TRAP_DctP_sf"/>
</dbReference>
<feature type="chain" id="PRO_5023021775" description="C4-dicarboxylate ABC transporter substrate-binding protein" evidence="2">
    <location>
        <begin position="32"/>
        <end position="247"/>
    </location>
</feature>
<comment type="caution">
    <text evidence="3">The sequence shown here is derived from an EMBL/GenBank/DDBJ whole genome shotgun (WGS) entry which is preliminary data.</text>
</comment>
<protein>
    <recommendedName>
        <fullName evidence="5">C4-dicarboxylate ABC transporter substrate-binding protein</fullName>
    </recommendedName>
</protein>
<evidence type="ECO:0008006" key="5">
    <source>
        <dbReference type="Google" id="ProtNLM"/>
    </source>
</evidence>
<gene>
    <name evidence="3" type="ORF">JCM17845_23130</name>
</gene>
<evidence type="ECO:0000313" key="3">
    <source>
        <dbReference type="EMBL" id="GER01690.1"/>
    </source>
</evidence>
<accession>A0A5A7N2T9</accession>
<keyword evidence="4" id="KW-1185">Reference proteome</keyword>
<evidence type="ECO:0000313" key="4">
    <source>
        <dbReference type="Proteomes" id="UP000325187"/>
    </source>
</evidence>
<feature type="signal peptide" evidence="2">
    <location>
        <begin position="1"/>
        <end position="31"/>
    </location>
</feature>
<evidence type="ECO:0000256" key="1">
    <source>
        <dbReference type="ARBA" id="ARBA00022729"/>
    </source>
</evidence>
<dbReference type="Gene3D" id="3.40.190.170">
    <property type="entry name" value="Bacterial extracellular solute-binding protein, family 7"/>
    <property type="match status" value="1"/>
</dbReference>
<proteinExistence type="predicted"/>
<sequence>MRVTAHMVALGFRACLVCWFLLASPARGAQAQEPHLLRLGIFVPDRVVHVRDVVKPWVARVNERLAEYGYEIKLMAGGSLGRDGEMQLRLLTAGVSDITWFPTGYVAGRLPAVPLLEIPYLSDDPEDLTQAFWRLYTRGLLDGLSDVHPLALSVSPANFLHLAFDLDTLDGLSNRKIRVANAAQARIVGAVGGTAVGGITATQVAESLSRNMIDGTLFSWHGTRATGIERTTRTHVRQPLAFSLRLW</sequence>
<dbReference type="AlphaFoldDB" id="A0A5A7N2T9"/>
<reference evidence="3 4" key="1">
    <citation type="submission" date="2019-09" db="EMBL/GenBank/DDBJ databases">
        <title>NBRP : Genome information of microbial organism related human and environment.</title>
        <authorList>
            <person name="Hattori M."/>
            <person name="Oshima K."/>
            <person name="Inaba H."/>
            <person name="Suda W."/>
            <person name="Sakamoto M."/>
            <person name="Iino T."/>
            <person name="Kitahara M."/>
            <person name="Oshida Y."/>
            <person name="Iida T."/>
            <person name="Kudo T."/>
            <person name="Itoh T."/>
            <person name="Ohkuma M."/>
        </authorList>
    </citation>
    <scope>NUCLEOTIDE SEQUENCE [LARGE SCALE GENOMIC DNA]</scope>
    <source>
        <strain evidence="3 4">Mie-1</strain>
    </source>
</reference>
<dbReference type="Pfam" id="PF03480">
    <property type="entry name" value="DctP"/>
    <property type="match status" value="1"/>
</dbReference>
<evidence type="ECO:0000256" key="2">
    <source>
        <dbReference type="SAM" id="SignalP"/>
    </source>
</evidence>
<dbReference type="Proteomes" id="UP000325187">
    <property type="component" value="Unassembled WGS sequence"/>
</dbReference>
<dbReference type="EMBL" id="BKCM01000012">
    <property type="protein sequence ID" value="GER01690.1"/>
    <property type="molecule type" value="Genomic_DNA"/>
</dbReference>